<organism evidence="1 2">
    <name type="scientific">Pristionchus mayeri</name>
    <dbReference type="NCBI Taxonomy" id="1317129"/>
    <lineage>
        <taxon>Eukaryota</taxon>
        <taxon>Metazoa</taxon>
        <taxon>Ecdysozoa</taxon>
        <taxon>Nematoda</taxon>
        <taxon>Chromadorea</taxon>
        <taxon>Rhabditida</taxon>
        <taxon>Rhabditina</taxon>
        <taxon>Diplogasteromorpha</taxon>
        <taxon>Diplogasteroidea</taxon>
        <taxon>Neodiplogasteridae</taxon>
        <taxon>Pristionchus</taxon>
    </lineage>
</organism>
<dbReference type="EMBL" id="BTRK01000005">
    <property type="protein sequence ID" value="GMR51429.1"/>
    <property type="molecule type" value="Genomic_DNA"/>
</dbReference>
<reference evidence="2" key="1">
    <citation type="submission" date="2022-10" db="EMBL/GenBank/DDBJ databases">
        <title>Genome assembly of Pristionchus species.</title>
        <authorList>
            <person name="Yoshida K."/>
            <person name="Sommer R.J."/>
        </authorList>
    </citation>
    <scope>NUCLEOTIDE SEQUENCE [LARGE SCALE GENOMIC DNA]</scope>
    <source>
        <strain evidence="2">RS5460</strain>
    </source>
</reference>
<accession>A0AAN5CWF5</accession>
<feature type="non-terminal residue" evidence="1">
    <location>
        <position position="1"/>
    </location>
</feature>
<proteinExistence type="predicted"/>
<gene>
    <name evidence="1" type="ORF">PMAYCL1PPCAC_21624</name>
</gene>
<comment type="caution">
    <text evidence="1">The sequence shown here is derived from an EMBL/GenBank/DDBJ whole genome shotgun (WGS) entry which is preliminary data.</text>
</comment>
<name>A0AAN5CWF5_9BILA</name>
<evidence type="ECO:0000313" key="1">
    <source>
        <dbReference type="EMBL" id="GMR51429.1"/>
    </source>
</evidence>
<keyword evidence="2" id="KW-1185">Reference proteome</keyword>
<dbReference type="Proteomes" id="UP001328107">
    <property type="component" value="Unassembled WGS sequence"/>
</dbReference>
<dbReference type="AlphaFoldDB" id="A0AAN5CWF5"/>
<protein>
    <submittedName>
        <fullName evidence="1">Uncharacterized protein</fullName>
    </submittedName>
</protein>
<evidence type="ECO:0000313" key="2">
    <source>
        <dbReference type="Proteomes" id="UP001328107"/>
    </source>
</evidence>
<feature type="non-terminal residue" evidence="1">
    <location>
        <position position="114"/>
    </location>
</feature>
<sequence length="114" mass="12559">PPLPENGMPSGFTRKELEEKTVQGQTRLFCPEYIYYVKFEVDGPSLLWQGGFICNITTKQLSIDPAEGLDGLTRMPIQATCISGVLEDVCAAFLSNGVESSQVYSPRPENELCP</sequence>